<protein>
    <recommendedName>
        <fullName evidence="3">Sulfotransferase domain-containing protein</fullName>
    </recommendedName>
</protein>
<proteinExistence type="inferred from homology"/>
<reference evidence="4 5" key="1">
    <citation type="submission" date="2024-05" db="EMBL/GenBank/DDBJ databases">
        <authorList>
            <person name="Wallberg A."/>
        </authorList>
    </citation>
    <scope>NUCLEOTIDE SEQUENCE [LARGE SCALE GENOMIC DNA]</scope>
</reference>
<dbReference type="AlphaFoldDB" id="A0AAV2RVU0"/>
<dbReference type="InterPro" id="IPR027417">
    <property type="entry name" value="P-loop_NTPase"/>
</dbReference>
<evidence type="ECO:0000259" key="3">
    <source>
        <dbReference type="Pfam" id="PF00685"/>
    </source>
</evidence>
<dbReference type="Proteomes" id="UP001497623">
    <property type="component" value="Unassembled WGS sequence"/>
</dbReference>
<dbReference type="Pfam" id="PF00685">
    <property type="entry name" value="Sulfotransfer_1"/>
    <property type="match status" value="1"/>
</dbReference>
<evidence type="ECO:0000256" key="1">
    <source>
        <dbReference type="ARBA" id="ARBA00005771"/>
    </source>
</evidence>
<dbReference type="GO" id="GO:0008146">
    <property type="term" value="F:sulfotransferase activity"/>
    <property type="evidence" value="ECO:0007669"/>
    <property type="project" value="InterPro"/>
</dbReference>
<keyword evidence="2" id="KW-0808">Transferase</keyword>
<comment type="caution">
    <text evidence="4">The sequence shown here is derived from an EMBL/GenBank/DDBJ whole genome shotgun (WGS) entry which is preliminary data.</text>
</comment>
<dbReference type="SUPFAM" id="SSF52540">
    <property type="entry name" value="P-loop containing nucleoside triphosphate hydrolases"/>
    <property type="match status" value="1"/>
</dbReference>
<evidence type="ECO:0000313" key="4">
    <source>
        <dbReference type="EMBL" id="CAL4140788.1"/>
    </source>
</evidence>
<organism evidence="4 5">
    <name type="scientific">Meganyctiphanes norvegica</name>
    <name type="common">Northern krill</name>
    <name type="synonym">Thysanopoda norvegica</name>
    <dbReference type="NCBI Taxonomy" id="48144"/>
    <lineage>
        <taxon>Eukaryota</taxon>
        <taxon>Metazoa</taxon>
        <taxon>Ecdysozoa</taxon>
        <taxon>Arthropoda</taxon>
        <taxon>Crustacea</taxon>
        <taxon>Multicrustacea</taxon>
        <taxon>Malacostraca</taxon>
        <taxon>Eumalacostraca</taxon>
        <taxon>Eucarida</taxon>
        <taxon>Euphausiacea</taxon>
        <taxon>Euphausiidae</taxon>
        <taxon>Meganyctiphanes</taxon>
    </lineage>
</organism>
<accession>A0AAV2RVU0</accession>
<dbReference type="EMBL" id="CAXKWB010032217">
    <property type="protein sequence ID" value="CAL4140788.1"/>
    <property type="molecule type" value="Genomic_DNA"/>
</dbReference>
<dbReference type="Gene3D" id="3.40.50.300">
    <property type="entry name" value="P-loop containing nucleotide triphosphate hydrolases"/>
    <property type="match status" value="1"/>
</dbReference>
<sequence length="351" mass="40909">MSLDQATFEKSTSKKILLAGNPYLCGLVRLNPGNWLVSKIFTQYANRLYDFEWKTDDVLIMTYPKCGTTWTQELVWTMRNNPELNHMNAGVALAERVPFLDQDMLFDYEKTPASIENPLMRNFFMQNPDAKNEAVFFQMAEKLGSPRTIKTHLPFSLFSTELLDKVKVIYVARNPKDVVVSYYHHHRMLKAHNYVGSFDDFVDYFVNDEFFVGCNDILPYWLHVQEAWQKRNHPNLLFLFYEDMKANINGQISNLNDYLGTKLTTDQIEKVADYCNFSSMSARNNTFLEAERAEEGAAFVNLPVVEKDGGFYRKGTTGSWKEKFTSEHEKKIKKWTDEHFLDLGLDFKYSL</sequence>
<name>A0AAV2RVU0_MEGNR</name>
<evidence type="ECO:0000256" key="2">
    <source>
        <dbReference type="ARBA" id="ARBA00022679"/>
    </source>
</evidence>
<dbReference type="InterPro" id="IPR000863">
    <property type="entry name" value="Sulfotransferase_dom"/>
</dbReference>
<gene>
    <name evidence="4" type="ORF">MNOR_LOCUS28736</name>
</gene>
<feature type="domain" description="Sulfotransferase" evidence="3">
    <location>
        <begin position="56"/>
        <end position="342"/>
    </location>
</feature>
<feature type="non-terminal residue" evidence="4">
    <location>
        <position position="351"/>
    </location>
</feature>
<evidence type="ECO:0000313" key="5">
    <source>
        <dbReference type="Proteomes" id="UP001497623"/>
    </source>
</evidence>
<comment type="similarity">
    <text evidence="1">Belongs to the sulfotransferase 1 family.</text>
</comment>
<dbReference type="PANTHER" id="PTHR11783">
    <property type="entry name" value="SULFOTRANSFERASE SULT"/>
    <property type="match status" value="1"/>
</dbReference>
<keyword evidence="5" id="KW-1185">Reference proteome</keyword>